<feature type="domain" description="F-box" evidence="1">
    <location>
        <begin position="4"/>
        <end position="43"/>
    </location>
</feature>
<dbReference type="SUPFAM" id="SSF81383">
    <property type="entry name" value="F-box domain"/>
    <property type="match status" value="1"/>
</dbReference>
<dbReference type="EMBL" id="KL198016">
    <property type="protein sequence ID" value="KDQ21307.1"/>
    <property type="molecule type" value="Genomic_DNA"/>
</dbReference>
<dbReference type="InterPro" id="IPR032675">
    <property type="entry name" value="LRR_dom_sf"/>
</dbReference>
<organism evidence="2 3">
    <name type="scientific">Botryobasidium botryosum (strain FD-172 SS1)</name>
    <dbReference type="NCBI Taxonomy" id="930990"/>
    <lineage>
        <taxon>Eukaryota</taxon>
        <taxon>Fungi</taxon>
        <taxon>Dikarya</taxon>
        <taxon>Basidiomycota</taxon>
        <taxon>Agaricomycotina</taxon>
        <taxon>Agaricomycetes</taxon>
        <taxon>Cantharellales</taxon>
        <taxon>Botryobasidiaceae</taxon>
        <taxon>Botryobasidium</taxon>
    </lineage>
</organism>
<dbReference type="CDD" id="cd09917">
    <property type="entry name" value="F-box_SF"/>
    <property type="match status" value="1"/>
</dbReference>
<dbReference type="InterPro" id="IPR036047">
    <property type="entry name" value="F-box-like_dom_sf"/>
</dbReference>
<keyword evidence="3" id="KW-1185">Reference proteome</keyword>
<reference evidence="3" key="1">
    <citation type="journal article" date="2014" name="Proc. Natl. Acad. Sci. U.S.A.">
        <title>Extensive sampling of basidiomycete genomes demonstrates inadequacy of the white-rot/brown-rot paradigm for wood decay fungi.</title>
        <authorList>
            <person name="Riley R."/>
            <person name="Salamov A.A."/>
            <person name="Brown D.W."/>
            <person name="Nagy L.G."/>
            <person name="Floudas D."/>
            <person name="Held B.W."/>
            <person name="Levasseur A."/>
            <person name="Lombard V."/>
            <person name="Morin E."/>
            <person name="Otillar R."/>
            <person name="Lindquist E.A."/>
            <person name="Sun H."/>
            <person name="LaButti K.M."/>
            <person name="Schmutz J."/>
            <person name="Jabbour D."/>
            <person name="Luo H."/>
            <person name="Baker S.E."/>
            <person name="Pisabarro A.G."/>
            <person name="Walton J.D."/>
            <person name="Blanchette R.A."/>
            <person name="Henrissat B."/>
            <person name="Martin F."/>
            <person name="Cullen D."/>
            <person name="Hibbett D.S."/>
            <person name="Grigoriev I.V."/>
        </authorList>
    </citation>
    <scope>NUCLEOTIDE SEQUENCE [LARGE SCALE GENOMIC DNA]</scope>
    <source>
        <strain evidence="3">FD-172 SS1</strain>
    </source>
</reference>
<evidence type="ECO:0000259" key="1">
    <source>
        <dbReference type="SMART" id="SM00256"/>
    </source>
</evidence>
<dbReference type="SUPFAM" id="SSF52047">
    <property type="entry name" value="RNI-like"/>
    <property type="match status" value="1"/>
</dbReference>
<accession>A0A067NB42</accession>
<dbReference type="Proteomes" id="UP000027195">
    <property type="component" value="Unassembled WGS sequence"/>
</dbReference>
<dbReference type="AlphaFoldDB" id="A0A067NB42"/>
<dbReference type="SMART" id="SM00256">
    <property type="entry name" value="FBOX"/>
    <property type="match status" value="1"/>
</dbReference>
<sequence>MNHLPTDILLEIFKFDCESFLRFSHVCCRWRALIHRCSLFWSRIGLRLFNPELDQQAAYWLERVSSRPLSITIQSKPFRRCAEGNQDDDYLVPLAGILREHMARCEELEINALPEQVRRFMEVCAGDTPLLRRVIIRLPYDYHKDMNYKCNIRYPCDIPFTLTTGHPSLPRAYVKFEGWSPSFSSFGAALTVLEIDGGYTIKRSDHLLSMLRSCPNLVKFYLSRDARREIGESPPAERVALPYLTDLCINNISDVDELIDWLDVPSLRNLTIWEFAWRGAMLGAFLDLFPTCPSLSNISLSCVLHRLETELPHFAGETLSLPAVTHFTFYGNTAASALLSQLVLPNVQELSLQNVPFDVIHQLVSSTTQLREASFEGSMKIVEGLPVITLPTLASLEIIGAIGCVDFLHLPQLASLKFGGADHSNPETPLGAPLSTLVERSAPPLATLKLERLNVPDQSLIWCLERLPLLEDLSLRSCAITDAVLHALSEPDLAHQARSFIVPRLARFAFHRTRITPAGAISFLSSRLWDGAAVGARWPPLEGRITFDNHKSISRDDRATIRSMGDFLSRF</sequence>
<dbReference type="Gene3D" id="3.80.10.10">
    <property type="entry name" value="Ribonuclease Inhibitor"/>
    <property type="match status" value="1"/>
</dbReference>
<dbReference type="InterPro" id="IPR001810">
    <property type="entry name" value="F-box_dom"/>
</dbReference>
<dbReference type="Gene3D" id="1.20.1280.50">
    <property type="match status" value="1"/>
</dbReference>
<name>A0A067NB42_BOTB1</name>
<dbReference type="Pfam" id="PF12937">
    <property type="entry name" value="F-box-like"/>
    <property type="match status" value="1"/>
</dbReference>
<proteinExistence type="predicted"/>
<protein>
    <recommendedName>
        <fullName evidence="1">F-box domain-containing protein</fullName>
    </recommendedName>
</protein>
<dbReference type="HOGENOM" id="CLU_019609_0_0_1"/>
<evidence type="ECO:0000313" key="3">
    <source>
        <dbReference type="Proteomes" id="UP000027195"/>
    </source>
</evidence>
<dbReference type="InParanoid" id="A0A067NB42"/>
<evidence type="ECO:0000313" key="2">
    <source>
        <dbReference type="EMBL" id="KDQ21307.1"/>
    </source>
</evidence>
<gene>
    <name evidence="2" type="ORF">BOTBODRAFT_168600</name>
</gene>